<keyword evidence="1" id="KW-0028">Amino-acid biosynthesis</keyword>
<dbReference type="GO" id="GO:0000107">
    <property type="term" value="F:imidazoleglycerol-phosphate synthase activity"/>
    <property type="evidence" value="ECO:0007669"/>
    <property type="project" value="TreeGrafter"/>
</dbReference>
<name>A0A9P6DF20_9AGAM</name>
<dbReference type="InterPro" id="IPR013785">
    <property type="entry name" value="Aldolase_TIM"/>
</dbReference>
<dbReference type="InterPro" id="IPR006062">
    <property type="entry name" value="His_biosynth"/>
</dbReference>
<gene>
    <name evidence="2" type="ORF">BS47DRAFT_1490692</name>
</gene>
<dbReference type="PANTHER" id="PTHR21235">
    <property type="entry name" value="IMIDAZOLE GLYCEROL PHOSPHATE SYNTHASE SUBUNIT HISF/H IGP SYNTHASE SUBUNIT HISF/H"/>
    <property type="match status" value="1"/>
</dbReference>
<reference evidence="2" key="1">
    <citation type="journal article" date="2020" name="Nat. Commun.">
        <title>Large-scale genome sequencing of mycorrhizal fungi provides insights into the early evolution of symbiotic traits.</title>
        <authorList>
            <person name="Miyauchi S."/>
            <person name="Kiss E."/>
            <person name="Kuo A."/>
            <person name="Drula E."/>
            <person name="Kohler A."/>
            <person name="Sanchez-Garcia M."/>
            <person name="Morin E."/>
            <person name="Andreopoulos B."/>
            <person name="Barry K.W."/>
            <person name="Bonito G."/>
            <person name="Buee M."/>
            <person name="Carver A."/>
            <person name="Chen C."/>
            <person name="Cichocki N."/>
            <person name="Clum A."/>
            <person name="Culley D."/>
            <person name="Crous P.W."/>
            <person name="Fauchery L."/>
            <person name="Girlanda M."/>
            <person name="Hayes R.D."/>
            <person name="Keri Z."/>
            <person name="LaButti K."/>
            <person name="Lipzen A."/>
            <person name="Lombard V."/>
            <person name="Magnuson J."/>
            <person name="Maillard F."/>
            <person name="Murat C."/>
            <person name="Nolan M."/>
            <person name="Ohm R.A."/>
            <person name="Pangilinan J."/>
            <person name="Pereira M.F."/>
            <person name="Perotto S."/>
            <person name="Peter M."/>
            <person name="Pfister S."/>
            <person name="Riley R."/>
            <person name="Sitrit Y."/>
            <person name="Stielow J.B."/>
            <person name="Szollosi G."/>
            <person name="Zifcakova L."/>
            <person name="Stursova M."/>
            <person name="Spatafora J.W."/>
            <person name="Tedersoo L."/>
            <person name="Vaario L.M."/>
            <person name="Yamada A."/>
            <person name="Yan M."/>
            <person name="Wang P."/>
            <person name="Xu J."/>
            <person name="Bruns T."/>
            <person name="Baldrian P."/>
            <person name="Vilgalys R."/>
            <person name="Dunand C."/>
            <person name="Henrissat B."/>
            <person name="Grigoriev I.V."/>
            <person name="Hibbett D."/>
            <person name="Nagy L.G."/>
            <person name="Martin F.M."/>
        </authorList>
    </citation>
    <scope>NUCLEOTIDE SEQUENCE</scope>
    <source>
        <strain evidence="2">UP504</strain>
    </source>
</reference>
<keyword evidence="1" id="KW-0368">Histidine biosynthesis</keyword>
<accession>A0A9P6DF20</accession>
<dbReference type="EMBL" id="MU129952">
    <property type="protein sequence ID" value="KAF9502567.1"/>
    <property type="molecule type" value="Genomic_DNA"/>
</dbReference>
<organism evidence="2 3">
    <name type="scientific">Hydnum rufescens UP504</name>
    <dbReference type="NCBI Taxonomy" id="1448309"/>
    <lineage>
        <taxon>Eukaryota</taxon>
        <taxon>Fungi</taxon>
        <taxon>Dikarya</taxon>
        <taxon>Basidiomycota</taxon>
        <taxon>Agaricomycotina</taxon>
        <taxon>Agaricomycetes</taxon>
        <taxon>Cantharellales</taxon>
        <taxon>Hydnaceae</taxon>
        <taxon>Hydnum</taxon>
    </lineage>
</organism>
<sequence>MDGFTKRFIACMVIRANDDGDIVVTKGDHDKYNCLGQWDRNRERSPHAKCPSRQPVDLAMRYCRRRMLLNITSFRHSPLHDQPMLTVVREAASHIFVPLKIDGGIKDTVDPDGTPRSALEVAGAYFRAGTDKVSMGCEAVIAVERLLAHGTGQGGGTSRIETISRVYGRQTVVVPVDSRHVLVDPETESGRSRAWWYQRTGVETLGTGETLLNSIDRDRMNQGYDLDLVALVCRSVRIPVVASSGAGAP</sequence>
<dbReference type="OrthoDB" id="10254903at2759"/>
<proteinExistence type="inferred from homology"/>
<dbReference type="Pfam" id="PF00977">
    <property type="entry name" value="His_biosynth"/>
    <property type="match status" value="1"/>
</dbReference>
<comment type="caution">
    <text evidence="2">The sequence shown here is derived from an EMBL/GenBank/DDBJ whole genome shotgun (WGS) entry which is preliminary data.</text>
</comment>
<dbReference type="Gene3D" id="3.20.20.70">
    <property type="entry name" value="Aldolase class I"/>
    <property type="match status" value="1"/>
</dbReference>
<dbReference type="AlphaFoldDB" id="A0A9P6DF20"/>
<dbReference type="SUPFAM" id="SSF51366">
    <property type="entry name" value="Ribulose-phoshate binding barrel"/>
    <property type="match status" value="1"/>
</dbReference>
<dbReference type="InterPro" id="IPR011060">
    <property type="entry name" value="RibuloseP-bd_barrel"/>
</dbReference>
<evidence type="ECO:0000256" key="1">
    <source>
        <dbReference type="RuleBase" id="RU003657"/>
    </source>
</evidence>
<dbReference type="Proteomes" id="UP000886523">
    <property type="component" value="Unassembled WGS sequence"/>
</dbReference>
<protein>
    <submittedName>
        <fullName evidence="2">Uncharacterized protein</fullName>
    </submittedName>
</protein>
<evidence type="ECO:0000313" key="3">
    <source>
        <dbReference type="Proteomes" id="UP000886523"/>
    </source>
</evidence>
<comment type="similarity">
    <text evidence="1">Belongs to the HisA/HisF family.</text>
</comment>
<keyword evidence="3" id="KW-1185">Reference proteome</keyword>
<dbReference type="InterPro" id="IPR050064">
    <property type="entry name" value="IGPS_HisA/HisF"/>
</dbReference>
<evidence type="ECO:0000313" key="2">
    <source>
        <dbReference type="EMBL" id="KAF9502567.1"/>
    </source>
</evidence>
<dbReference type="GO" id="GO:0000105">
    <property type="term" value="P:L-histidine biosynthetic process"/>
    <property type="evidence" value="ECO:0007669"/>
    <property type="project" value="UniProtKB-KW"/>
</dbReference>
<dbReference type="PANTHER" id="PTHR21235:SF2">
    <property type="entry name" value="IMIDAZOLE GLYCEROL PHOSPHATE SYNTHASE HISHF"/>
    <property type="match status" value="1"/>
</dbReference>